<dbReference type="Gene3D" id="2.60.40.640">
    <property type="match status" value="1"/>
</dbReference>
<dbReference type="SUPFAM" id="SSF81296">
    <property type="entry name" value="E set domains"/>
    <property type="match status" value="1"/>
</dbReference>
<feature type="non-terminal residue" evidence="2">
    <location>
        <position position="1"/>
    </location>
</feature>
<gene>
    <name evidence="2" type="ORF">g.44144</name>
</gene>
<proteinExistence type="predicted"/>
<name>A0A1B6FZN9_9HEMI</name>
<dbReference type="InterPro" id="IPR014756">
    <property type="entry name" value="Ig_E-set"/>
</dbReference>
<reference evidence="2" key="1">
    <citation type="submission" date="2015-11" db="EMBL/GenBank/DDBJ databases">
        <title>De novo transcriptome assembly of four potential Pierce s Disease insect vectors from Arizona vineyards.</title>
        <authorList>
            <person name="Tassone E.E."/>
        </authorList>
    </citation>
    <scope>NUCLEOTIDE SEQUENCE</scope>
</reference>
<organism evidence="2">
    <name type="scientific">Cuerna arida</name>
    <dbReference type="NCBI Taxonomy" id="1464854"/>
    <lineage>
        <taxon>Eukaryota</taxon>
        <taxon>Metazoa</taxon>
        <taxon>Ecdysozoa</taxon>
        <taxon>Arthropoda</taxon>
        <taxon>Hexapoda</taxon>
        <taxon>Insecta</taxon>
        <taxon>Pterygota</taxon>
        <taxon>Neoptera</taxon>
        <taxon>Paraneoptera</taxon>
        <taxon>Hemiptera</taxon>
        <taxon>Auchenorrhyncha</taxon>
        <taxon>Membracoidea</taxon>
        <taxon>Cicadellidae</taxon>
        <taxon>Cicadellinae</taxon>
        <taxon>Proconiini</taxon>
        <taxon>Cuerna</taxon>
    </lineage>
</organism>
<dbReference type="InterPro" id="IPR014752">
    <property type="entry name" value="Arrestin-like_C"/>
</dbReference>
<protein>
    <recommendedName>
        <fullName evidence="1">Arrestin C-terminal-like domain-containing protein</fullName>
    </recommendedName>
</protein>
<feature type="non-terminal residue" evidence="2">
    <location>
        <position position="122"/>
    </location>
</feature>
<dbReference type="EMBL" id="GECZ01014117">
    <property type="protein sequence ID" value="JAS55652.1"/>
    <property type="molecule type" value="Transcribed_RNA"/>
</dbReference>
<sequence length="122" mass="14141">LGSVLQSESEHSVARMLIPPLPPSSISQDICKLINIQYRFQINMELKESKDQLSLQMPLVIGNIPLRKNFENLEDESPYEYTKQFLIPFKLHKQRNLPQVWSECSQNPEPTSCVYETTDFCP</sequence>
<accession>A0A1B6FZN9</accession>
<dbReference type="AlphaFoldDB" id="A0A1B6FZN9"/>
<dbReference type="InterPro" id="IPR011022">
    <property type="entry name" value="Arrestin_C-like"/>
</dbReference>
<evidence type="ECO:0000259" key="1">
    <source>
        <dbReference type="Pfam" id="PF02752"/>
    </source>
</evidence>
<dbReference type="Pfam" id="PF02752">
    <property type="entry name" value="Arrestin_C"/>
    <property type="match status" value="1"/>
</dbReference>
<feature type="domain" description="Arrestin C-terminal-like" evidence="1">
    <location>
        <begin position="9"/>
        <end position="66"/>
    </location>
</feature>
<evidence type="ECO:0000313" key="2">
    <source>
        <dbReference type="EMBL" id="JAS55652.1"/>
    </source>
</evidence>